<organism evidence="2 3">
    <name type="scientific">Wickerhamomyces pijperi</name>
    <name type="common">Yeast</name>
    <name type="synonym">Pichia pijperi</name>
    <dbReference type="NCBI Taxonomy" id="599730"/>
    <lineage>
        <taxon>Eukaryota</taxon>
        <taxon>Fungi</taxon>
        <taxon>Dikarya</taxon>
        <taxon>Ascomycota</taxon>
        <taxon>Saccharomycotina</taxon>
        <taxon>Saccharomycetes</taxon>
        <taxon>Phaffomycetales</taxon>
        <taxon>Wickerhamomycetaceae</taxon>
        <taxon>Wickerhamomyces</taxon>
    </lineage>
</organism>
<feature type="region of interest" description="Disordered" evidence="1">
    <location>
        <begin position="127"/>
        <end position="152"/>
    </location>
</feature>
<evidence type="ECO:0000256" key="1">
    <source>
        <dbReference type="SAM" id="MobiDB-lite"/>
    </source>
</evidence>
<gene>
    <name evidence="2" type="ORF">WICPIJ_009757</name>
</gene>
<dbReference type="AlphaFoldDB" id="A0A9P8PJJ4"/>
<reference evidence="2" key="1">
    <citation type="journal article" date="2021" name="Open Biol.">
        <title>Shared evolutionary footprints suggest mitochondrial oxidative damage underlies multiple complex I losses in fungi.</title>
        <authorList>
            <person name="Schikora-Tamarit M.A."/>
            <person name="Marcet-Houben M."/>
            <person name="Nosek J."/>
            <person name="Gabaldon T."/>
        </authorList>
    </citation>
    <scope>NUCLEOTIDE SEQUENCE</scope>
    <source>
        <strain evidence="2">CBS2887</strain>
    </source>
</reference>
<accession>A0A9P8PJJ4</accession>
<reference evidence="2" key="2">
    <citation type="submission" date="2021-01" db="EMBL/GenBank/DDBJ databases">
        <authorList>
            <person name="Schikora-Tamarit M.A."/>
        </authorList>
    </citation>
    <scope>NUCLEOTIDE SEQUENCE</scope>
    <source>
        <strain evidence="2">CBS2887</strain>
    </source>
</reference>
<comment type="caution">
    <text evidence="2">The sequence shown here is derived from an EMBL/GenBank/DDBJ whole genome shotgun (WGS) entry which is preliminary data.</text>
</comment>
<keyword evidence="3" id="KW-1185">Reference proteome</keyword>
<evidence type="ECO:0000313" key="2">
    <source>
        <dbReference type="EMBL" id="KAH3673468.1"/>
    </source>
</evidence>
<dbReference type="EMBL" id="JAEUBG010005643">
    <property type="protein sequence ID" value="KAH3673468.1"/>
    <property type="molecule type" value="Genomic_DNA"/>
</dbReference>
<evidence type="ECO:0000313" key="3">
    <source>
        <dbReference type="Proteomes" id="UP000774326"/>
    </source>
</evidence>
<protein>
    <submittedName>
        <fullName evidence="2">Uncharacterized protein</fullName>
    </submittedName>
</protein>
<proteinExistence type="predicted"/>
<name>A0A9P8PJJ4_WICPI</name>
<dbReference type="Proteomes" id="UP000774326">
    <property type="component" value="Unassembled WGS sequence"/>
</dbReference>
<sequence length="152" mass="16562">MILTQSYYSKLTATLNVYYVQQGLKPRAHPPIEVTLTIPAGVGDALWSNTTGESSSNNQWEHNTDISIDLSSVSFSFDLTPRDSFIRSSTSIGPIEFLTGVNEDGFICTVSHQTGVTDVMLDQTTTKNDHTGVGSRHGHRVDLSDIGNDVES</sequence>